<dbReference type="SUPFAM" id="SSF53850">
    <property type="entry name" value="Periplasmic binding protein-like II"/>
    <property type="match status" value="1"/>
</dbReference>
<feature type="domain" description="HTH lysR-type" evidence="5">
    <location>
        <begin position="1"/>
        <end position="59"/>
    </location>
</feature>
<evidence type="ECO:0000256" key="1">
    <source>
        <dbReference type="ARBA" id="ARBA00009437"/>
    </source>
</evidence>
<dbReference type="PANTHER" id="PTHR30126">
    <property type="entry name" value="HTH-TYPE TRANSCRIPTIONAL REGULATOR"/>
    <property type="match status" value="1"/>
</dbReference>
<sequence length="299" mass="33969">MNLQQLKVFVYVVELQKLYLVAHKLNITQPTVTFHLNKLQEDAGVALFHTKTYHVIKLTEAGKALYHYATQIVALNEEMLRTLDDHRGSAAGRLLIGSTHTPATYMLPVLLSEFKQQHNLLLSLDVKPARYIMEKIKYFELDVGVVSHTSPDDADLIFEPLMKDDLVIIFHPDHPLAHQTLVQPKDLQSYPLVAHEEGSSSRKLIDQWADEHEVQFTHAIEISGSEALKSIVRLNLGIGMVSEASIIQELQKGELKAIPIPDWTPVRTIYAVRHRNKLVTPALSLFWRMLVTSFSERNT</sequence>
<keyword evidence="2" id="KW-0805">Transcription regulation</keyword>
<proteinExistence type="inferred from homology"/>
<reference evidence="6" key="1">
    <citation type="submission" date="2023-03" db="EMBL/GenBank/DDBJ databases">
        <title>MT1 and MT2 Draft Genomes of Novel Species.</title>
        <authorList>
            <person name="Venkateswaran K."/>
        </authorList>
    </citation>
    <scope>NUCLEOTIDE SEQUENCE</scope>
    <source>
        <strain evidence="6">F6_3S_P_1C</strain>
    </source>
</reference>
<evidence type="ECO:0000256" key="2">
    <source>
        <dbReference type="ARBA" id="ARBA00023015"/>
    </source>
</evidence>
<dbReference type="InterPro" id="IPR000847">
    <property type="entry name" value="LysR_HTH_N"/>
</dbReference>
<evidence type="ECO:0000259" key="5">
    <source>
        <dbReference type="PROSITE" id="PS50931"/>
    </source>
</evidence>
<dbReference type="Gene3D" id="3.40.190.290">
    <property type="match status" value="1"/>
</dbReference>
<gene>
    <name evidence="6" type="ORF">P5G61_17325</name>
</gene>
<dbReference type="Gene3D" id="1.10.10.10">
    <property type="entry name" value="Winged helix-like DNA-binding domain superfamily/Winged helix DNA-binding domain"/>
    <property type="match status" value="1"/>
</dbReference>
<keyword evidence="7" id="KW-1185">Reference proteome</keyword>
<comment type="similarity">
    <text evidence="1">Belongs to the LysR transcriptional regulatory family.</text>
</comment>
<evidence type="ECO:0000313" key="6">
    <source>
        <dbReference type="EMBL" id="MDN4603003.1"/>
    </source>
</evidence>
<dbReference type="InterPro" id="IPR005119">
    <property type="entry name" value="LysR_subst-bd"/>
</dbReference>
<accession>A0ABT8JD22</accession>
<dbReference type="Proteomes" id="UP001174205">
    <property type="component" value="Unassembled WGS sequence"/>
</dbReference>
<dbReference type="RefSeq" id="WP_079349088.1">
    <property type="nucleotide sequence ID" value="NZ_JAROCD010000008.1"/>
</dbReference>
<dbReference type="EMBL" id="JAROCD010000008">
    <property type="protein sequence ID" value="MDN4603003.1"/>
    <property type="molecule type" value="Genomic_DNA"/>
</dbReference>
<dbReference type="Pfam" id="PF03466">
    <property type="entry name" value="LysR_substrate"/>
    <property type="match status" value="1"/>
</dbReference>
<dbReference type="PANTHER" id="PTHR30126:SF39">
    <property type="entry name" value="HTH-TYPE TRANSCRIPTIONAL REGULATOR CYSL"/>
    <property type="match status" value="1"/>
</dbReference>
<keyword evidence="4" id="KW-0804">Transcription</keyword>
<dbReference type="InterPro" id="IPR036390">
    <property type="entry name" value="WH_DNA-bd_sf"/>
</dbReference>
<keyword evidence="3" id="KW-0238">DNA-binding</keyword>
<dbReference type="PROSITE" id="PS50931">
    <property type="entry name" value="HTH_LYSR"/>
    <property type="match status" value="1"/>
</dbReference>
<organism evidence="6 7">
    <name type="scientific">Paenibacillus vandeheii</name>
    <dbReference type="NCBI Taxonomy" id="3035917"/>
    <lineage>
        <taxon>Bacteria</taxon>
        <taxon>Bacillati</taxon>
        <taxon>Bacillota</taxon>
        <taxon>Bacilli</taxon>
        <taxon>Bacillales</taxon>
        <taxon>Paenibacillaceae</taxon>
        <taxon>Paenibacillus</taxon>
    </lineage>
</organism>
<protein>
    <submittedName>
        <fullName evidence="6">LysR family transcriptional regulator</fullName>
    </submittedName>
</protein>
<dbReference type="Pfam" id="PF00126">
    <property type="entry name" value="HTH_1"/>
    <property type="match status" value="1"/>
</dbReference>
<dbReference type="SUPFAM" id="SSF46785">
    <property type="entry name" value="Winged helix' DNA-binding domain"/>
    <property type="match status" value="1"/>
</dbReference>
<dbReference type="InterPro" id="IPR036388">
    <property type="entry name" value="WH-like_DNA-bd_sf"/>
</dbReference>
<name>A0ABT8JD22_9BACL</name>
<evidence type="ECO:0000256" key="3">
    <source>
        <dbReference type="ARBA" id="ARBA00023125"/>
    </source>
</evidence>
<evidence type="ECO:0000313" key="7">
    <source>
        <dbReference type="Proteomes" id="UP001174205"/>
    </source>
</evidence>
<comment type="caution">
    <text evidence="6">The sequence shown here is derived from an EMBL/GenBank/DDBJ whole genome shotgun (WGS) entry which is preliminary data.</text>
</comment>
<evidence type="ECO:0000256" key="4">
    <source>
        <dbReference type="ARBA" id="ARBA00023163"/>
    </source>
</evidence>